<dbReference type="Pfam" id="PF03087">
    <property type="entry name" value="BPS1"/>
    <property type="match status" value="1"/>
</dbReference>
<dbReference type="PANTHER" id="PTHR33070">
    <property type="entry name" value="OS06G0725500 PROTEIN"/>
    <property type="match status" value="1"/>
</dbReference>
<dbReference type="GO" id="GO:0048364">
    <property type="term" value="P:root development"/>
    <property type="evidence" value="ECO:0007669"/>
    <property type="project" value="InterPro"/>
</dbReference>
<dbReference type="GO" id="GO:0048367">
    <property type="term" value="P:shoot system development"/>
    <property type="evidence" value="ECO:0007669"/>
    <property type="project" value="InterPro"/>
</dbReference>
<feature type="coiled-coil region" evidence="1">
    <location>
        <begin position="240"/>
        <end position="267"/>
    </location>
</feature>
<sequence length="288" mass="32060">MAANLETCKSTGHLRSTSLPSSSHPLTTSVEEQLVHLRSSEATPSASLISQKLGGLKHLYDRVEDWLQLPLTQETLSKQNHGRGTDDLLERSLRSLDICGVLREVLSLTKERLGDLESSLRRKSCVDSASAEDIIDCYLTSRKKTRKIISQTCKTLRKMNPRHVVNQVSPEEATLNLLTGVDMASISVFESLACFLSRPRDRSNRWNSVKKVLSSKQVLCEDAGEVDQLDIELLALRSGCRDINAQLHDLQKKVEALESSISEMEEVSGSIFRCLVKARVSILNCLNN</sequence>
<reference evidence="3 4" key="1">
    <citation type="journal article" date="2023" name="Hortic Res">
        <title>Pangenome of water caltrop reveals structural variations and asymmetric subgenome divergence after allopolyploidization.</title>
        <authorList>
            <person name="Zhang X."/>
            <person name="Chen Y."/>
            <person name="Wang L."/>
            <person name="Yuan Y."/>
            <person name="Fang M."/>
            <person name="Shi L."/>
            <person name="Lu R."/>
            <person name="Comes H.P."/>
            <person name="Ma Y."/>
            <person name="Chen Y."/>
            <person name="Huang G."/>
            <person name="Zhou Y."/>
            <person name="Zheng Z."/>
            <person name="Qiu Y."/>
        </authorList>
    </citation>
    <scope>NUCLEOTIDE SEQUENCE [LARGE SCALE GENOMIC DNA]</scope>
    <source>
        <tissue evidence="3">Roots</tissue>
    </source>
</reference>
<gene>
    <name evidence="3" type="ORF">SAY87_004980</name>
</gene>
<organism evidence="3 4">
    <name type="scientific">Trapa incisa</name>
    <dbReference type="NCBI Taxonomy" id="236973"/>
    <lineage>
        <taxon>Eukaryota</taxon>
        <taxon>Viridiplantae</taxon>
        <taxon>Streptophyta</taxon>
        <taxon>Embryophyta</taxon>
        <taxon>Tracheophyta</taxon>
        <taxon>Spermatophyta</taxon>
        <taxon>Magnoliopsida</taxon>
        <taxon>eudicotyledons</taxon>
        <taxon>Gunneridae</taxon>
        <taxon>Pentapetalae</taxon>
        <taxon>rosids</taxon>
        <taxon>malvids</taxon>
        <taxon>Myrtales</taxon>
        <taxon>Lythraceae</taxon>
        <taxon>Trapa</taxon>
    </lineage>
</organism>
<dbReference type="EMBL" id="JAXIOK010000017">
    <property type="protein sequence ID" value="KAK4751498.1"/>
    <property type="molecule type" value="Genomic_DNA"/>
</dbReference>
<name>A0AAN7JQP4_9MYRT</name>
<accession>A0AAN7JQP4</accession>
<evidence type="ECO:0000313" key="4">
    <source>
        <dbReference type="Proteomes" id="UP001345219"/>
    </source>
</evidence>
<dbReference type="InterPro" id="IPR004320">
    <property type="entry name" value="BPS1_pln"/>
</dbReference>
<evidence type="ECO:0000256" key="2">
    <source>
        <dbReference type="SAM" id="MobiDB-lite"/>
    </source>
</evidence>
<dbReference type="Proteomes" id="UP001345219">
    <property type="component" value="Chromosome 4"/>
</dbReference>
<dbReference type="PANTHER" id="PTHR33070:SF120">
    <property type="entry name" value="EXPRESSED PROTEIN"/>
    <property type="match status" value="1"/>
</dbReference>
<keyword evidence="1" id="KW-0175">Coiled coil</keyword>
<evidence type="ECO:0000313" key="3">
    <source>
        <dbReference type="EMBL" id="KAK4751498.1"/>
    </source>
</evidence>
<keyword evidence="4" id="KW-1185">Reference proteome</keyword>
<protein>
    <submittedName>
        <fullName evidence="3">Uncharacterized protein</fullName>
    </submittedName>
</protein>
<feature type="compositionally biased region" description="Low complexity" evidence="2">
    <location>
        <begin position="13"/>
        <end position="27"/>
    </location>
</feature>
<comment type="caution">
    <text evidence="3">The sequence shown here is derived from an EMBL/GenBank/DDBJ whole genome shotgun (WGS) entry which is preliminary data.</text>
</comment>
<dbReference type="AlphaFoldDB" id="A0AAN7JQP4"/>
<evidence type="ECO:0000256" key="1">
    <source>
        <dbReference type="SAM" id="Coils"/>
    </source>
</evidence>
<proteinExistence type="predicted"/>
<feature type="region of interest" description="Disordered" evidence="2">
    <location>
        <begin position="1"/>
        <end position="27"/>
    </location>
</feature>